<comment type="caution">
    <text evidence="2">The sequence shown here is derived from an EMBL/GenBank/DDBJ whole genome shotgun (WGS) entry which is preliminary data.</text>
</comment>
<protein>
    <submittedName>
        <fullName evidence="2">Uncharacterized protein</fullName>
    </submittedName>
</protein>
<proteinExistence type="predicted"/>
<reference evidence="3" key="1">
    <citation type="journal article" date="2017" name="bioRxiv">
        <title>Conservation of a gene cluster reveals novel cercosporin biosynthetic mechanisms and extends production to the genus Colletotrichum.</title>
        <authorList>
            <person name="de Jonge R."/>
            <person name="Ebert M.K."/>
            <person name="Huitt-Roehl C.R."/>
            <person name="Pal P."/>
            <person name="Suttle J.C."/>
            <person name="Spanner R.E."/>
            <person name="Neubauer J.D."/>
            <person name="Jurick W.M.II."/>
            <person name="Stott K.A."/>
            <person name="Secor G.A."/>
            <person name="Thomma B.P.H.J."/>
            <person name="Van de Peer Y."/>
            <person name="Townsend C.A."/>
            <person name="Bolton M.D."/>
        </authorList>
    </citation>
    <scope>NUCLEOTIDE SEQUENCE [LARGE SCALE GENOMIC DNA]</scope>
    <source>
        <strain evidence="3">CBS538.71</strain>
    </source>
</reference>
<evidence type="ECO:0000313" key="3">
    <source>
        <dbReference type="Proteomes" id="UP000237631"/>
    </source>
</evidence>
<gene>
    <name evidence="2" type="ORF">CBER1_11068</name>
</gene>
<dbReference type="AlphaFoldDB" id="A0A2S6BYK6"/>
<name>A0A2S6BYK6_9PEZI</name>
<dbReference type="EMBL" id="PNEN01001687">
    <property type="protein sequence ID" value="PPJ52546.1"/>
    <property type="molecule type" value="Genomic_DNA"/>
</dbReference>
<keyword evidence="3" id="KW-1185">Reference proteome</keyword>
<evidence type="ECO:0000313" key="2">
    <source>
        <dbReference type="EMBL" id="PPJ52546.1"/>
    </source>
</evidence>
<evidence type="ECO:0000256" key="1">
    <source>
        <dbReference type="SAM" id="Phobius"/>
    </source>
</evidence>
<feature type="transmembrane region" description="Helical" evidence="1">
    <location>
        <begin position="6"/>
        <end position="28"/>
    </location>
</feature>
<organism evidence="2 3">
    <name type="scientific">Cercospora berteroae</name>
    <dbReference type="NCBI Taxonomy" id="357750"/>
    <lineage>
        <taxon>Eukaryota</taxon>
        <taxon>Fungi</taxon>
        <taxon>Dikarya</taxon>
        <taxon>Ascomycota</taxon>
        <taxon>Pezizomycotina</taxon>
        <taxon>Dothideomycetes</taxon>
        <taxon>Dothideomycetidae</taxon>
        <taxon>Mycosphaerellales</taxon>
        <taxon>Mycosphaerellaceae</taxon>
        <taxon>Cercospora</taxon>
    </lineage>
</organism>
<keyword evidence="1" id="KW-1133">Transmembrane helix</keyword>
<dbReference type="Proteomes" id="UP000237631">
    <property type="component" value="Unassembled WGS sequence"/>
</dbReference>
<accession>A0A2S6BYK6</accession>
<keyword evidence="1" id="KW-0472">Membrane</keyword>
<keyword evidence="1" id="KW-0812">Transmembrane</keyword>
<dbReference type="OrthoDB" id="10439072at2759"/>
<sequence>MTTSDFFQLFGLLLAPLATLNGIILLALKLDEIKGTAVAPFFIGHGRLPPPPPPIHHPNTTYIFHIHHNINHFFEWQAQWIGNSVRRLDAVVRRQLQVEPGTNDEDLELGNHRLRLMPADEEEI</sequence>